<organism evidence="2 3">
    <name type="scientific">Culex pipiens pipiens</name>
    <name type="common">Northern house mosquito</name>
    <dbReference type="NCBI Taxonomy" id="38569"/>
    <lineage>
        <taxon>Eukaryota</taxon>
        <taxon>Metazoa</taxon>
        <taxon>Ecdysozoa</taxon>
        <taxon>Arthropoda</taxon>
        <taxon>Hexapoda</taxon>
        <taxon>Insecta</taxon>
        <taxon>Pterygota</taxon>
        <taxon>Neoptera</taxon>
        <taxon>Endopterygota</taxon>
        <taxon>Diptera</taxon>
        <taxon>Nematocera</taxon>
        <taxon>Culicoidea</taxon>
        <taxon>Culicidae</taxon>
        <taxon>Culicinae</taxon>
        <taxon>Culicini</taxon>
        <taxon>Culex</taxon>
        <taxon>Culex</taxon>
    </lineage>
</organism>
<dbReference type="EMBL" id="JBEHCU010007229">
    <property type="protein sequence ID" value="KAL1395261.1"/>
    <property type="molecule type" value="Genomic_DNA"/>
</dbReference>
<evidence type="ECO:0000313" key="2">
    <source>
        <dbReference type="EMBL" id="KAL1395261.1"/>
    </source>
</evidence>
<accession>A0ABD1D6K9</accession>
<sequence>MYGRRTRATANREKPFQPLAPGTPHALVHIATSCTAVQKKQHETTFHRPCLSRRSEGKHHRHVIWIVWLIDHGHTIGERTRKKKKSTEKGGRKAPFFVYRWKICSKAERSVGAIKSGRVCSEPSPGRTEGALIKCGRNHLSPARRTWTGAGRSV</sequence>
<reference evidence="2 3" key="1">
    <citation type="submission" date="2024-05" db="EMBL/GenBank/DDBJ databases">
        <title>Culex pipiens pipiens assembly and annotation.</title>
        <authorList>
            <person name="Alout H."/>
            <person name="Durand T."/>
        </authorList>
    </citation>
    <scope>NUCLEOTIDE SEQUENCE [LARGE SCALE GENOMIC DNA]</scope>
    <source>
        <strain evidence="2">HA-2024</strain>
        <tissue evidence="2">Whole body</tissue>
    </source>
</reference>
<feature type="region of interest" description="Disordered" evidence="1">
    <location>
        <begin position="1"/>
        <end position="22"/>
    </location>
</feature>
<protein>
    <submittedName>
        <fullName evidence="2">Uncharacterized protein</fullName>
    </submittedName>
</protein>
<evidence type="ECO:0000256" key="1">
    <source>
        <dbReference type="SAM" id="MobiDB-lite"/>
    </source>
</evidence>
<proteinExistence type="predicted"/>
<dbReference type="PROSITE" id="PS51257">
    <property type="entry name" value="PROKAR_LIPOPROTEIN"/>
    <property type="match status" value="1"/>
</dbReference>
<dbReference type="AlphaFoldDB" id="A0ABD1D6K9"/>
<dbReference type="Proteomes" id="UP001562425">
    <property type="component" value="Unassembled WGS sequence"/>
</dbReference>
<keyword evidence="3" id="KW-1185">Reference proteome</keyword>
<comment type="caution">
    <text evidence="2">The sequence shown here is derived from an EMBL/GenBank/DDBJ whole genome shotgun (WGS) entry which is preliminary data.</text>
</comment>
<gene>
    <name evidence="2" type="ORF">pipiens_011384</name>
</gene>
<name>A0ABD1D6K9_CULPP</name>
<evidence type="ECO:0000313" key="3">
    <source>
        <dbReference type="Proteomes" id="UP001562425"/>
    </source>
</evidence>